<reference evidence="4" key="1">
    <citation type="submission" date="2022-03" db="EMBL/GenBank/DDBJ databases">
        <title>A functionally conserved STORR gene fusion in Papaver species that diverged 16.8 million years ago.</title>
        <authorList>
            <person name="Catania T."/>
        </authorList>
    </citation>
    <scope>NUCLEOTIDE SEQUENCE</scope>
    <source>
        <strain evidence="4">S-191538</strain>
    </source>
</reference>
<evidence type="ECO:0000313" key="4">
    <source>
        <dbReference type="EMBL" id="MCL7043398.1"/>
    </source>
</evidence>
<keyword evidence="1" id="KW-0808">Transferase</keyword>
<proteinExistence type="predicted"/>
<keyword evidence="5" id="KW-1185">Reference proteome</keyword>
<sequence length="469" mass="51982">MADLNKEEEVEESRQVGGTEYSWCRAVPGGTGTTVLALLLSKPIDTTILEKSLHKLQINHPILRSKLTSYEPNTYSFVIPSSPQVQIQSFDSTSTSKLLEKLSANNLSPFHRILEHELNLNVWRESELGSGSGGSESEEDEDELDLFYATLYTIEEKCVLVFRIHTSICDRTSAKTLLNEFLGLIGDNVEELGIEDEVNLGIEDLIPSGKATKPFWARGADLVGYSMNSFRFSNLDFVDTVSRPRSSGVVRMQLTANETERVLAGCQARGIKLSGAIAAAGMIAAYSLKELPDYQWEKYAVVTFVDCRKMLDPPLESHHLGFYYSAVLNTHDVNGGAELWELASKCYMALTNSLDANKHFTDMADLNYLMCKAIDNPSLTSSSSLRTSFIAVFEDPVFNNSSDLHQKLGLEDYIGCSSIHGVGPSIAVFDTIRNGALDCECVYPMPLHSREQVQKLIDEMKRVLIEGSD</sequence>
<dbReference type="AlphaFoldDB" id="A0AA41VLF1"/>
<dbReference type="Proteomes" id="UP001177140">
    <property type="component" value="Unassembled WGS sequence"/>
</dbReference>
<dbReference type="InterPro" id="IPR023213">
    <property type="entry name" value="CAT-like_dom_sf"/>
</dbReference>
<evidence type="ECO:0000256" key="2">
    <source>
        <dbReference type="ARBA" id="ARBA00023315"/>
    </source>
</evidence>
<accession>A0AA41VLF1</accession>
<dbReference type="InterPro" id="IPR031641">
    <property type="entry name" value="PapA_C"/>
</dbReference>
<comment type="caution">
    <text evidence="4">The sequence shown here is derived from an EMBL/GenBank/DDBJ whole genome shotgun (WGS) entry which is preliminary data.</text>
</comment>
<gene>
    <name evidence="4" type="ORF">MKW94_006226</name>
</gene>
<dbReference type="Pfam" id="PF16911">
    <property type="entry name" value="PapA_C"/>
    <property type="match status" value="1"/>
</dbReference>
<dbReference type="PANTHER" id="PTHR34375:SF2">
    <property type="entry name" value="GATA ZINC FINGER PROTEIN"/>
    <property type="match status" value="1"/>
</dbReference>
<dbReference type="Gene3D" id="3.30.559.30">
    <property type="entry name" value="Nonribosomal peptide synthetase, condensation domain"/>
    <property type="match status" value="1"/>
</dbReference>
<evidence type="ECO:0000256" key="1">
    <source>
        <dbReference type="ARBA" id="ARBA00022679"/>
    </source>
</evidence>
<dbReference type="Gene3D" id="3.30.559.10">
    <property type="entry name" value="Chloramphenicol acetyltransferase-like domain"/>
    <property type="match status" value="1"/>
</dbReference>
<organism evidence="4 5">
    <name type="scientific">Papaver nudicaule</name>
    <name type="common">Iceland poppy</name>
    <dbReference type="NCBI Taxonomy" id="74823"/>
    <lineage>
        <taxon>Eukaryota</taxon>
        <taxon>Viridiplantae</taxon>
        <taxon>Streptophyta</taxon>
        <taxon>Embryophyta</taxon>
        <taxon>Tracheophyta</taxon>
        <taxon>Spermatophyta</taxon>
        <taxon>Magnoliopsida</taxon>
        <taxon>Ranunculales</taxon>
        <taxon>Papaveraceae</taxon>
        <taxon>Papaveroideae</taxon>
        <taxon>Papaver</taxon>
    </lineage>
</organism>
<dbReference type="SUPFAM" id="SSF52777">
    <property type="entry name" value="CoA-dependent acyltransferases"/>
    <property type="match status" value="2"/>
</dbReference>
<dbReference type="PANTHER" id="PTHR34375">
    <property type="entry name" value="GATA ZINC FINGER PROTEIN-RELATED"/>
    <property type="match status" value="1"/>
</dbReference>
<evidence type="ECO:0000259" key="3">
    <source>
        <dbReference type="Pfam" id="PF16911"/>
    </source>
</evidence>
<dbReference type="EMBL" id="JAJJMA010246176">
    <property type="protein sequence ID" value="MCL7043398.1"/>
    <property type="molecule type" value="Genomic_DNA"/>
</dbReference>
<evidence type="ECO:0000313" key="5">
    <source>
        <dbReference type="Proteomes" id="UP001177140"/>
    </source>
</evidence>
<dbReference type="GO" id="GO:0016746">
    <property type="term" value="F:acyltransferase activity"/>
    <property type="evidence" value="ECO:0007669"/>
    <property type="project" value="UniProtKB-KW"/>
</dbReference>
<keyword evidence="2" id="KW-0012">Acyltransferase</keyword>
<feature type="domain" description="Phthiocerol/phthiodiolone dimycocerosyl transferase C-terminal" evidence="3">
    <location>
        <begin position="247"/>
        <end position="356"/>
    </location>
</feature>
<name>A0AA41VLF1_PAPNU</name>
<protein>
    <recommendedName>
        <fullName evidence="3">Phthiocerol/phthiodiolone dimycocerosyl transferase C-terminal domain-containing protein</fullName>
    </recommendedName>
</protein>